<dbReference type="KEGG" id="mphe:HGG69_00985"/>
<dbReference type="AlphaFoldDB" id="A0A858U346"/>
<gene>
    <name evidence="1" type="ORF">HGG69_00985</name>
</gene>
<dbReference type="EMBL" id="CP051481">
    <property type="protein sequence ID" value="QJG66900.1"/>
    <property type="molecule type" value="Genomic_DNA"/>
</dbReference>
<protein>
    <submittedName>
        <fullName evidence="1">Uncharacterized protein</fullName>
    </submittedName>
</protein>
<accession>A0A858U346</accession>
<organism evidence="1 2">
    <name type="scientific">Mycoplasma phocoenae</name>
    <dbReference type="NCBI Taxonomy" id="754517"/>
    <lineage>
        <taxon>Bacteria</taxon>
        <taxon>Bacillati</taxon>
        <taxon>Mycoplasmatota</taxon>
        <taxon>Mollicutes</taxon>
        <taxon>Mycoplasmataceae</taxon>
        <taxon>Mycoplasma</taxon>
    </lineage>
</organism>
<proteinExistence type="predicted"/>
<dbReference type="Proteomes" id="UP000501060">
    <property type="component" value="Chromosome"/>
</dbReference>
<dbReference type="RefSeq" id="WP_169604951.1">
    <property type="nucleotide sequence ID" value="NZ_CP051481.1"/>
</dbReference>
<evidence type="ECO:0000313" key="2">
    <source>
        <dbReference type="Proteomes" id="UP000501060"/>
    </source>
</evidence>
<name>A0A858U346_9MOLU</name>
<keyword evidence="2" id="KW-1185">Reference proteome</keyword>
<reference evidence="1 2" key="1">
    <citation type="submission" date="2020-04" db="EMBL/GenBank/DDBJ databases">
        <title>Novel Mycoplasma species detected in Phocoena phocoena (harbor porpoise) from the USA.</title>
        <authorList>
            <person name="Volokhov D.V."/>
        </authorList>
    </citation>
    <scope>NUCLEOTIDE SEQUENCE [LARGE SCALE GENOMIC DNA]</scope>
    <source>
        <strain evidence="1 2">Phocoena C-264-GEN</strain>
    </source>
</reference>
<sequence length="170" mass="20543">MNNNPHKNYKDFLFNNKNHIYKIANKCLGTYPIPLTCDDLYSEAIYIIHKIYKEQECPQASYILKACEFRFKNIIRQYTSKKNSFNNNINYFQNIEQTDVKDESKSENNWLYTELLLNTELNSTEKQFIYNKLHNELNNLEIMKLLNLNPYFFNKMQTALYKKINDFLYL</sequence>
<evidence type="ECO:0000313" key="1">
    <source>
        <dbReference type="EMBL" id="QJG66900.1"/>
    </source>
</evidence>